<evidence type="ECO:0000313" key="2">
    <source>
        <dbReference type="Proteomes" id="UP000499080"/>
    </source>
</evidence>
<proteinExistence type="predicted"/>
<dbReference type="Proteomes" id="UP000499080">
    <property type="component" value="Unassembled WGS sequence"/>
</dbReference>
<accession>A0A4Y2K2L0</accession>
<gene>
    <name evidence="1" type="ORF">AVEN_212487_1</name>
</gene>
<protein>
    <submittedName>
        <fullName evidence="1">Uncharacterized protein</fullName>
    </submittedName>
</protein>
<dbReference type="AlphaFoldDB" id="A0A4Y2K2L0"/>
<evidence type="ECO:0000313" key="1">
    <source>
        <dbReference type="EMBL" id="GBM96089.1"/>
    </source>
</evidence>
<name>A0A4Y2K2L0_ARAVE</name>
<sequence length="93" mass="10641">MDLGFQIIPPDKSRMRLDTGRIDMENAVYRMQCVFNEKGGHIGKKLYALAEDLRHIAISVHHIDSIVERYGALKYHLCKPSGQFVCCIKTVLH</sequence>
<organism evidence="1 2">
    <name type="scientific">Araneus ventricosus</name>
    <name type="common">Orbweaver spider</name>
    <name type="synonym">Epeira ventricosa</name>
    <dbReference type="NCBI Taxonomy" id="182803"/>
    <lineage>
        <taxon>Eukaryota</taxon>
        <taxon>Metazoa</taxon>
        <taxon>Ecdysozoa</taxon>
        <taxon>Arthropoda</taxon>
        <taxon>Chelicerata</taxon>
        <taxon>Arachnida</taxon>
        <taxon>Araneae</taxon>
        <taxon>Araneomorphae</taxon>
        <taxon>Entelegynae</taxon>
        <taxon>Araneoidea</taxon>
        <taxon>Araneidae</taxon>
        <taxon>Araneus</taxon>
    </lineage>
</organism>
<keyword evidence="2" id="KW-1185">Reference proteome</keyword>
<reference evidence="1 2" key="1">
    <citation type="journal article" date="2019" name="Sci. Rep.">
        <title>Orb-weaving spider Araneus ventricosus genome elucidates the spidroin gene catalogue.</title>
        <authorList>
            <person name="Kono N."/>
            <person name="Nakamura H."/>
            <person name="Ohtoshi R."/>
            <person name="Moran D.A.P."/>
            <person name="Shinohara A."/>
            <person name="Yoshida Y."/>
            <person name="Fujiwara M."/>
            <person name="Mori M."/>
            <person name="Tomita M."/>
            <person name="Arakawa K."/>
        </authorList>
    </citation>
    <scope>NUCLEOTIDE SEQUENCE [LARGE SCALE GENOMIC DNA]</scope>
</reference>
<dbReference type="EMBL" id="BGPR01004114">
    <property type="protein sequence ID" value="GBM96089.1"/>
    <property type="molecule type" value="Genomic_DNA"/>
</dbReference>
<comment type="caution">
    <text evidence="1">The sequence shown here is derived from an EMBL/GenBank/DDBJ whole genome shotgun (WGS) entry which is preliminary data.</text>
</comment>